<dbReference type="RefSeq" id="WP_145197638.1">
    <property type="nucleotide sequence ID" value="NZ_CP036267.1"/>
</dbReference>
<evidence type="ECO:0000313" key="4">
    <source>
        <dbReference type="Proteomes" id="UP000315724"/>
    </source>
</evidence>
<protein>
    <recommendedName>
        <fullName evidence="5">Phage shock protein A</fullName>
    </recommendedName>
</protein>
<dbReference type="OrthoDB" id="9779630at2"/>
<evidence type="ECO:0008006" key="5">
    <source>
        <dbReference type="Google" id="ProtNLM"/>
    </source>
</evidence>
<sequence length="182" mass="20124">MPYFSRLTDIVTCNLTSILEQAVDKKAALEEIIFEMKEGVSGAERSVKTAGTNVSQLEVEIGEQRAAIGSWVQSAQEALAMNDEAKARQALERKHEVEDLIAGLEQQLEAAISTRDHLRTMMNALQARLADASRRLKMLSDGEDATEESQSSDSSANLEASPDRQGRVDQELEAMRKQMEVK</sequence>
<keyword evidence="4" id="KW-1185">Reference proteome</keyword>
<dbReference type="PANTHER" id="PTHR31088">
    <property type="entry name" value="MEMBRANE-ASSOCIATED PROTEIN VIPP1, CHLOROPLASTIC"/>
    <property type="match status" value="1"/>
</dbReference>
<evidence type="ECO:0000313" key="3">
    <source>
        <dbReference type="EMBL" id="QDT32410.1"/>
    </source>
</evidence>
<organism evidence="3 4">
    <name type="scientific">Thalassoglobus polymorphus</name>
    <dbReference type="NCBI Taxonomy" id="2527994"/>
    <lineage>
        <taxon>Bacteria</taxon>
        <taxon>Pseudomonadati</taxon>
        <taxon>Planctomycetota</taxon>
        <taxon>Planctomycetia</taxon>
        <taxon>Planctomycetales</taxon>
        <taxon>Planctomycetaceae</taxon>
        <taxon>Thalassoglobus</taxon>
    </lineage>
</organism>
<dbReference type="KEGG" id="tpol:Mal48_16560"/>
<accession>A0A517QL90</accession>
<comment type="similarity">
    <text evidence="1">Belongs to the PspA/Vipp/IM30 family.</text>
</comment>
<dbReference type="InterPro" id="IPR007157">
    <property type="entry name" value="PspA_VIPP1"/>
</dbReference>
<dbReference type="Pfam" id="PF04012">
    <property type="entry name" value="PspA_IM30"/>
    <property type="match status" value="1"/>
</dbReference>
<dbReference type="PANTHER" id="PTHR31088:SF6">
    <property type="entry name" value="PHAGE SHOCK PROTEIN A"/>
    <property type="match status" value="1"/>
</dbReference>
<reference evidence="3 4" key="1">
    <citation type="submission" date="2019-02" db="EMBL/GenBank/DDBJ databases">
        <title>Deep-cultivation of Planctomycetes and their phenomic and genomic characterization uncovers novel biology.</title>
        <authorList>
            <person name="Wiegand S."/>
            <person name="Jogler M."/>
            <person name="Boedeker C."/>
            <person name="Pinto D."/>
            <person name="Vollmers J."/>
            <person name="Rivas-Marin E."/>
            <person name="Kohn T."/>
            <person name="Peeters S.H."/>
            <person name="Heuer A."/>
            <person name="Rast P."/>
            <person name="Oberbeckmann S."/>
            <person name="Bunk B."/>
            <person name="Jeske O."/>
            <person name="Meyerdierks A."/>
            <person name="Storesund J.E."/>
            <person name="Kallscheuer N."/>
            <person name="Luecker S."/>
            <person name="Lage O.M."/>
            <person name="Pohl T."/>
            <person name="Merkel B.J."/>
            <person name="Hornburger P."/>
            <person name="Mueller R.-W."/>
            <person name="Bruemmer F."/>
            <person name="Labrenz M."/>
            <person name="Spormann A.M."/>
            <person name="Op den Camp H."/>
            <person name="Overmann J."/>
            <person name="Amann R."/>
            <person name="Jetten M.S.M."/>
            <person name="Mascher T."/>
            <person name="Medema M.H."/>
            <person name="Devos D.P."/>
            <person name="Kaster A.-K."/>
            <person name="Ovreas L."/>
            <person name="Rohde M."/>
            <person name="Galperin M.Y."/>
            <person name="Jogler C."/>
        </authorList>
    </citation>
    <scope>NUCLEOTIDE SEQUENCE [LARGE SCALE GENOMIC DNA]</scope>
    <source>
        <strain evidence="3 4">Mal48</strain>
    </source>
</reference>
<gene>
    <name evidence="3" type="ORF">Mal48_16560</name>
</gene>
<dbReference type="AlphaFoldDB" id="A0A517QL90"/>
<evidence type="ECO:0000256" key="1">
    <source>
        <dbReference type="ARBA" id="ARBA00043985"/>
    </source>
</evidence>
<evidence type="ECO:0000256" key="2">
    <source>
        <dbReference type="SAM" id="MobiDB-lite"/>
    </source>
</evidence>
<dbReference type="Proteomes" id="UP000315724">
    <property type="component" value="Chromosome"/>
</dbReference>
<proteinExistence type="inferred from homology"/>
<name>A0A517QL90_9PLAN</name>
<feature type="compositionally biased region" description="Polar residues" evidence="2">
    <location>
        <begin position="148"/>
        <end position="158"/>
    </location>
</feature>
<feature type="region of interest" description="Disordered" evidence="2">
    <location>
        <begin position="139"/>
        <end position="169"/>
    </location>
</feature>
<dbReference type="EMBL" id="CP036267">
    <property type="protein sequence ID" value="QDT32410.1"/>
    <property type="molecule type" value="Genomic_DNA"/>
</dbReference>